<dbReference type="PANTHER" id="PTHR12224">
    <property type="entry name" value="BETA-1,4-MANNOSYL-GLYCOPROTEIN BETA-1,4-N-ACETYLGLUCOSAMINYL-TRANSFERASE"/>
    <property type="match status" value="1"/>
</dbReference>
<dbReference type="InterPro" id="IPR029044">
    <property type="entry name" value="Nucleotide-diphossugar_trans"/>
</dbReference>
<proteinExistence type="predicted"/>
<dbReference type="Pfam" id="PF00535">
    <property type="entry name" value="Glycos_transf_2"/>
    <property type="match status" value="1"/>
</dbReference>
<evidence type="ECO:0000259" key="1">
    <source>
        <dbReference type="Pfam" id="PF00535"/>
    </source>
</evidence>
<protein>
    <recommendedName>
        <fullName evidence="1">Glycosyltransferase 2-like domain-containing protein</fullName>
    </recommendedName>
</protein>
<dbReference type="PANTHER" id="PTHR12224:SF0">
    <property type="entry name" value="BETA-1,4-MANNOSYL-GLYCOPROTEIN 4-BETA-N-ACETYLGLUCOSAMINYLTRANSFERASE"/>
    <property type="match status" value="1"/>
</dbReference>
<reference evidence="2" key="1">
    <citation type="journal article" date="2020" name="Nature">
        <title>Giant virus diversity and host interactions through global metagenomics.</title>
        <authorList>
            <person name="Schulz F."/>
            <person name="Roux S."/>
            <person name="Paez-Espino D."/>
            <person name="Jungbluth S."/>
            <person name="Walsh D.A."/>
            <person name="Denef V.J."/>
            <person name="McMahon K.D."/>
            <person name="Konstantinidis K.T."/>
            <person name="Eloe-Fadrosh E.A."/>
            <person name="Kyrpides N.C."/>
            <person name="Woyke T."/>
        </authorList>
    </citation>
    <scope>NUCLEOTIDE SEQUENCE</scope>
    <source>
        <strain evidence="2">GVMAG-M-3300009161-30</strain>
    </source>
</reference>
<dbReference type="SUPFAM" id="SSF53756">
    <property type="entry name" value="UDP-Glycosyltransferase/glycogen phosphorylase"/>
    <property type="match status" value="1"/>
</dbReference>
<evidence type="ECO:0000313" key="2">
    <source>
        <dbReference type="EMBL" id="QHT32908.1"/>
    </source>
</evidence>
<dbReference type="Gene3D" id="3.90.550.10">
    <property type="entry name" value="Spore Coat Polysaccharide Biosynthesis Protein SpsA, Chain A"/>
    <property type="match status" value="1"/>
</dbReference>
<feature type="domain" description="Glycosyltransferase 2-like" evidence="1">
    <location>
        <begin position="40"/>
        <end position="144"/>
    </location>
</feature>
<dbReference type="EMBL" id="MN738955">
    <property type="protein sequence ID" value="QHT32908.1"/>
    <property type="molecule type" value="Genomic_DNA"/>
</dbReference>
<accession>A0A6C0EV70</accession>
<dbReference type="GO" id="GO:0003830">
    <property type="term" value="F:beta-1,4-mannosylglycoprotein 4-beta-N-acetylglucosaminyltransferase activity"/>
    <property type="evidence" value="ECO:0007669"/>
    <property type="project" value="InterPro"/>
</dbReference>
<dbReference type="Pfam" id="PF04724">
    <property type="entry name" value="Glyco_transf_17"/>
    <property type="match status" value="1"/>
</dbReference>
<dbReference type="SUPFAM" id="SSF53448">
    <property type="entry name" value="Nucleotide-diphospho-sugar transferases"/>
    <property type="match status" value="1"/>
</dbReference>
<dbReference type="GO" id="GO:0016020">
    <property type="term" value="C:membrane"/>
    <property type="evidence" value="ECO:0007669"/>
    <property type="project" value="InterPro"/>
</dbReference>
<dbReference type="Gene3D" id="3.40.50.2000">
    <property type="entry name" value="Glycogen Phosphorylase B"/>
    <property type="match status" value="1"/>
</dbReference>
<organism evidence="2">
    <name type="scientific">viral metagenome</name>
    <dbReference type="NCBI Taxonomy" id="1070528"/>
    <lineage>
        <taxon>unclassified sequences</taxon>
        <taxon>metagenomes</taxon>
        <taxon>organismal metagenomes</taxon>
    </lineage>
</organism>
<dbReference type="InterPro" id="IPR006813">
    <property type="entry name" value="Glyco_trans_17"/>
</dbReference>
<dbReference type="GO" id="GO:0006044">
    <property type="term" value="P:N-acetylglucosamine metabolic process"/>
    <property type="evidence" value="ECO:0007669"/>
    <property type="project" value="TreeGrafter"/>
</dbReference>
<name>A0A6C0EV70_9ZZZZ</name>
<dbReference type="InterPro" id="IPR001173">
    <property type="entry name" value="Glyco_trans_2-like"/>
</dbReference>
<sequence length="1512" mass="177381">MELAIKEIYPPTDVPEYNHKTARHEPTSRFPPKPLICLNMIVKDESHIIIDTLTKLLNKVSIDYWVISDTGSTDNTQEIIKTFFKEKDVPGELYQDKWENFAHNRTLALEHAHGKSEYIFVFDADDELCGDFQLPVLTEDAYHIQFGDANGTSYTRVLLVNNNKKWRYLSVIHEFIDCLDNPHTCDFITGNYYCVSGRSGNRSKDPDKYLKDALVLEKAHAEALAKNDLLYFRYAFYCANSYFDYGKYVDAIKWYKITLGQGNWEQEKYVSCLRLFNCYNILNKIKTGLFYLVKGFLYDKTRVECLYELVQYYCNNDMNKIAYMYYEMVKEFYEKEYYVKIYDITDKLFVDISKANLHLPYWMIIVADRIKKYDTGIAMYRIIFIKKFKETNKMLIENVLFNLQFFIDKVDKNDRQFFTLFKEYIDFLLSLQYPVFDHDFMINYEKYGIIAPKRVIHQPTFTKEECATSNKILIYTGFMNVLWNDSYVSTQSIGGAEKAVTYLSRYFPKNYEIIISGDVADEVIGNITYINRNKLQDLLEKEKFHTIVVSRYVSFFLLYRNFSCYQLFLSAHDSTGFINHVDNNILSVDSVILNWNYLIDGVITLTNWHKDNVIAAHPYLKDKMHIVNNGILTHTFPSCKNKIKNKFVWTSCSYRGLYVILHLWKDILENIPDATLDISSYNAFPENEDDVKMLEIMNKYNSIKHHGMLNTTQLYDLISKAEYWLYTNTFPETSCITGLEMLMSEVICLYYPLAGLLDTVGNYGIQVNFGNEINTILNLSEGQKIAMRKRGREYALSCSWENRAKEWCDVLCIGTEKRSFPPESIDNHSTTCCSHDYVSLKFTNDYKKNIYFYVNNRFILPPLLDYFDSLKEKYSVIYTSNVSDLDSVSNSIILFVICHLDIDIGNYLNKNNNVIGLFNTEPLNIPFFIVNCIHLHKKYPNVTFYDYSNSNLYILKHNNITNVKWLSYIQTKSENNFLKNICSLTSKIYDFGIVGNHSHISTNIDNLTPRRKKIVKYLLEHGFSVNIVNGWKEVRDNELAKCKFILNIHGQRNENPNPSRDETSNIFEHIRCDRLLGSGFQILSEESLHLDSEFIDKYPNLKIIKYEDFFKLDTYNNLLKISSHSSTNIFTNIDNLASSHPEEPLHPLKKIIDCFTFYNELDILTYRLNLLNDVVDYFVLVEANHTHCGNKKKLFFNENKHLYTKFQNKIIHIVVDLPYTNEIINNANGNQWINEKFQRNAIRQGLSQIHMDSTDLIIISDVDEIPDPNTLKSIKSNYININILRLEQDLYYYNLNSKRDEKWYHSKIISYKKYKELNINCDNIRFMNCDTLVNGGWCLSYFGSPNFIKNKIDNCINLFNLESNDDIHKIEIAHNTYLPPQYDIYLTSFYSNNIDITTRNLELHNWNIVEENVDDANRLEVLRLYSEGASRNNIQQHPDDFIFLKCFDQVGCDLYNKKQSVPILKESALKDPNCVAFNTMGWFKNNIQNLSSCKHIGPNEGIYIKTNFWRKM</sequence>